<name>A0A0F3Q7U1_ANAPH</name>
<accession>A0A0F3Q7U1</accession>
<dbReference type="PATRIC" id="fig|1359157.3.peg.1834"/>
<dbReference type="Proteomes" id="UP000033722">
    <property type="component" value="Unassembled WGS sequence"/>
</dbReference>
<organism evidence="1 2">
    <name type="scientific">Anaplasma phagocytophilum str. CRT53-1</name>
    <dbReference type="NCBI Taxonomy" id="1359157"/>
    <lineage>
        <taxon>Bacteria</taxon>
        <taxon>Pseudomonadati</taxon>
        <taxon>Pseudomonadota</taxon>
        <taxon>Alphaproteobacteria</taxon>
        <taxon>Rickettsiales</taxon>
        <taxon>Anaplasmataceae</taxon>
        <taxon>Anaplasma</taxon>
        <taxon>phagocytophilum group</taxon>
    </lineage>
</organism>
<evidence type="ECO:0000313" key="2">
    <source>
        <dbReference type="Proteomes" id="UP000033722"/>
    </source>
</evidence>
<dbReference type="AlphaFoldDB" id="A0A0F3Q7U1"/>
<proteinExistence type="predicted"/>
<protein>
    <submittedName>
        <fullName evidence="1">Uncharacterized protein</fullName>
    </submittedName>
</protein>
<comment type="caution">
    <text evidence="1">The sequence shown here is derived from an EMBL/GenBank/DDBJ whole genome shotgun (WGS) entry which is preliminary data.</text>
</comment>
<reference evidence="1 2" key="1">
    <citation type="submission" date="2015-01" db="EMBL/GenBank/DDBJ databases">
        <title>Genome Sequencing of Rickettsiales.</title>
        <authorList>
            <person name="Daugherty S.C."/>
            <person name="Su Q."/>
            <person name="Abolude K."/>
            <person name="Beier-Sexton M."/>
            <person name="Carlyon J.A."/>
            <person name="Carter R."/>
            <person name="Day N.P."/>
            <person name="Dumler S.J."/>
            <person name="Dyachenko V."/>
            <person name="Godinez A."/>
            <person name="Kurtti T.J."/>
            <person name="Lichay M."/>
            <person name="Mullins K.E."/>
            <person name="Ott S."/>
            <person name="Pappas-Brown V."/>
            <person name="Paris D.H."/>
            <person name="Patel P."/>
            <person name="Richards A.L."/>
            <person name="Sadzewicz L."/>
            <person name="Sears K."/>
            <person name="Seidman D."/>
            <person name="Sengamalay N."/>
            <person name="Stenos J."/>
            <person name="Tallon L.J."/>
            <person name="Vincent G."/>
            <person name="Fraser C.M."/>
            <person name="Munderloh U."/>
            <person name="Dunning-Hotopp J.C."/>
        </authorList>
    </citation>
    <scope>NUCLEOTIDE SEQUENCE [LARGE SCALE GENOMIC DNA]</scope>
    <source>
        <strain evidence="1 2">CRT53-1</strain>
    </source>
</reference>
<sequence length="38" mass="4344">MESFGTVVKHVIEAEGLTVFWQRFCHVNFGIVNFGKCI</sequence>
<gene>
    <name evidence="1" type="ORF">APHCRT_0364</name>
</gene>
<dbReference type="EMBL" id="LAOD01000008">
    <property type="protein sequence ID" value="KJV87529.1"/>
    <property type="molecule type" value="Genomic_DNA"/>
</dbReference>
<evidence type="ECO:0000313" key="1">
    <source>
        <dbReference type="EMBL" id="KJV87529.1"/>
    </source>
</evidence>